<evidence type="ECO:0000313" key="4">
    <source>
        <dbReference type="Proteomes" id="UP000294321"/>
    </source>
</evidence>
<organism evidence="3 4">
    <name type="scientific">Acetilactobacillus jinshanensis</name>
    <dbReference type="NCBI Taxonomy" id="1720083"/>
    <lineage>
        <taxon>Bacteria</taxon>
        <taxon>Bacillati</taxon>
        <taxon>Bacillota</taxon>
        <taxon>Bacilli</taxon>
        <taxon>Lactobacillales</taxon>
        <taxon>Lactobacillaceae</taxon>
        <taxon>Acetilactobacillus</taxon>
    </lineage>
</organism>
<keyword evidence="2" id="KW-1133">Transmembrane helix</keyword>
<sequence>MRREDYYRPDDNSRENYRQNDHRNPEQPRQGATYNNYAPQQQAPYYQPRPRHHVFIWILIVILCLGLGWFAADHYLYGDNQASNPSTTYNSSTKNVNNSKTTNNKNTKPQQPQPSQQPKVNELENEMNRLDVTENDQAQAIKFYEGQNQQNQEKIDKMITLINKVVPSDALKKQALDWILH</sequence>
<keyword evidence="2" id="KW-0812">Transmembrane</keyword>
<dbReference type="RefSeq" id="WP_133441855.1">
    <property type="nucleotide sequence ID" value="NZ_CP034726.1"/>
</dbReference>
<dbReference type="Proteomes" id="UP000294321">
    <property type="component" value="Chromosome"/>
</dbReference>
<feature type="compositionally biased region" description="Low complexity" evidence="1">
    <location>
        <begin position="90"/>
        <end position="119"/>
    </location>
</feature>
<evidence type="ECO:0000256" key="2">
    <source>
        <dbReference type="SAM" id="Phobius"/>
    </source>
</evidence>
<dbReference type="KEGG" id="lji:ELX58_03910"/>
<gene>
    <name evidence="3" type="ORF">ELX58_03910</name>
</gene>
<protein>
    <submittedName>
        <fullName evidence="3">Uncharacterized protein</fullName>
    </submittedName>
</protein>
<reference evidence="4" key="1">
    <citation type="submission" date="2018-12" db="EMBL/GenBank/DDBJ databases">
        <title>A new species of lactobacillus.</title>
        <authorList>
            <person name="Jian Y."/>
            <person name="Xin L."/>
            <person name="Hong Z.J."/>
            <person name="Ming L.Z."/>
            <person name="Hong X.Z."/>
        </authorList>
    </citation>
    <scope>NUCLEOTIDE SEQUENCE [LARGE SCALE GENOMIC DNA]</scope>
    <source>
        <strain evidence="4">HSLZ-75</strain>
    </source>
</reference>
<keyword evidence="2" id="KW-0472">Membrane</keyword>
<feature type="compositionally biased region" description="Basic and acidic residues" evidence="1">
    <location>
        <begin position="1"/>
        <end position="26"/>
    </location>
</feature>
<keyword evidence="4" id="KW-1185">Reference proteome</keyword>
<dbReference type="EMBL" id="CP034726">
    <property type="protein sequence ID" value="QBP18296.1"/>
    <property type="molecule type" value="Genomic_DNA"/>
</dbReference>
<evidence type="ECO:0000313" key="3">
    <source>
        <dbReference type="EMBL" id="QBP18296.1"/>
    </source>
</evidence>
<name>A0A4P6ZKM4_9LACO</name>
<proteinExistence type="predicted"/>
<dbReference type="AlphaFoldDB" id="A0A4P6ZKM4"/>
<feature type="region of interest" description="Disordered" evidence="1">
    <location>
        <begin position="83"/>
        <end position="119"/>
    </location>
</feature>
<feature type="transmembrane region" description="Helical" evidence="2">
    <location>
        <begin position="54"/>
        <end position="72"/>
    </location>
</feature>
<evidence type="ECO:0000256" key="1">
    <source>
        <dbReference type="SAM" id="MobiDB-lite"/>
    </source>
</evidence>
<feature type="region of interest" description="Disordered" evidence="1">
    <location>
        <begin position="1"/>
        <end position="34"/>
    </location>
</feature>
<accession>A0A4P6ZKM4</accession>